<dbReference type="InterPro" id="IPR002125">
    <property type="entry name" value="CMP_dCMP_dom"/>
</dbReference>
<dbReference type="Proteomes" id="UP000823821">
    <property type="component" value="Unassembled WGS sequence"/>
</dbReference>
<feature type="binding site" evidence="11">
    <location>
        <position position="210"/>
    </location>
    <ligand>
        <name>NADP(+)</name>
        <dbReference type="ChEBI" id="CHEBI:58349"/>
    </ligand>
</feature>
<feature type="binding site" evidence="11">
    <location>
        <position position="217"/>
    </location>
    <ligand>
        <name>substrate</name>
    </ligand>
</feature>
<comment type="similarity">
    <text evidence="5 9">In the C-terminal section; belongs to the HTP reductase family.</text>
</comment>
<keyword evidence="9" id="KW-0686">Riboflavin biosynthesis</keyword>
<feature type="binding site" evidence="12">
    <location>
        <position position="82"/>
    </location>
    <ligand>
        <name>Zn(2+)</name>
        <dbReference type="ChEBI" id="CHEBI:29105"/>
        <note>catalytic</note>
    </ligand>
</feature>
<comment type="function">
    <text evidence="1 9">Converts 2,5-diamino-6-(ribosylamino)-4(3h)-pyrimidinone 5'-phosphate into 5-amino-6-(ribosylamino)-2,4(1h,3h)-pyrimidinedione 5'-phosphate.</text>
</comment>
<feature type="binding site" evidence="12">
    <location>
        <position position="54"/>
    </location>
    <ligand>
        <name>Zn(2+)</name>
        <dbReference type="ChEBI" id="CHEBI:29105"/>
        <note>catalytic</note>
    </ligand>
</feature>
<keyword evidence="8" id="KW-0511">Multifunctional enzyme</keyword>
<dbReference type="InterPro" id="IPR024072">
    <property type="entry name" value="DHFR-like_dom_sf"/>
</dbReference>
<dbReference type="Gene3D" id="3.40.430.10">
    <property type="entry name" value="Dihydrofolate Reductase, subunit A"/>
    <property type="match status" value="1"/>
</dbReference>
<feature type="binding site" evidence="11">
    <location>
        <position position="174"/>
    </location>
    <ligand>
        <name>substrate</name>
    </ligand>
</feature>
<dbReference type="InterPro" id="IPR004794">
    <property type="entry name" value="Eubact_RibD"/>
</dbReference>
<evidence type="ECO:0000313" key="15">
    <source>
        <dbReference type="Proteomes" id="UP000823821"/>
    </source>
</evidence>
<keyword evidence="9 12" id="KW-0479">Metal-binding</keyword>
<name>A0A9D2HLZ2_9BACT</name>
<keyword evidence="9 12" id="KW-0862">Zinc</keyword>
<sequence>MTEPTMYDAFMREAIELAGRGRWHACPNPCVGAVLVRDGRVLARGWHAACGEAHAEVACLRDAAARGVNPADGTLVVTLEPCNHHGKTPPCTDAILAAGIRRVVIGLRDPHPQAAGGADRLRAAGVEVIEGVCARECRDLAADFLVWQQKKRPYLLLKLASTLDGRIATRTGHSQWISCEASRAGVHALRAGVGHAGGAIMVGGGTLRADNPRLTARTDGHDADARQPWACVVTSRLPAIGSDCRLLQERPDRTIFISTPAVAASRLAHELRDIGAHVLSVPPSAKGSLDMAALLTSLHEEIACPYVLCEGGGRLALSLLDSGLVDEFHLHLAPRILGDNQAVPLFDGRTPLQLDEALQMRISDLQRCGEDVQLVLRPRD</sequence>
<feature type="binding site" evidence="11">
    <location>
        <begin position="312"/>
        <end position="318"/>
    </location>
    <ligand>
        <name>NADP(+)</name>
        <dbReference type="ChEBI" id="CHEBI:58349"/>
    </ligand>
</feature>
<evidence type="ECO:0000256" key="4">
    <source>
        <dbReference type="ARBA" id="ARBA00005259"/>
    </source>
</evidence>
<evidence type="ECO:0000256" key="10">
    <source>
        <dbReference type="PIRSR" id="PIRSR006769-1"/>
    </source>
</evidence>
<feature type="active site" description="Proton donor" evidence="10">
    <location>
        <position position="56"/>
    </location>
</feature>
<dbReference type="GO" id="GO:0008835">
    <property type="term" value="F:diaminohydroxyphosphoribosylaminopyrimidine deaminase activity"/>
    <property type="evidence" value="ECO:0007669"/>
    <property type="project" value="UniProtKB-EC"/>
</dbReference>
<feature type="binding site" evidence="12">
    <location>
        <position position="91"/>
    </location>
    <ligand>
        <name>Zn(2+)</name>
        <dbReference type="ChEBI" id="CHEBI:29105"/>
        <note>catalytic</note>
    </ligand>
</feature>
<comment type="pathway">
    <text evidence="2 9">Cofactor biosynthesis; riboflavin biosynthesis; 5-amino-6-(D-ribitylamino)uracil from GTP: step 2/4.</text>
</comment>
<evidence type="ECO:0000259" key="13">
    <source>
        <dbReference type="PROSITE" id="PS51747"/>
    </source>
</evidence>
<dbReference type="InterPro" id="IPR016193">
    <property type="entry name" value="Cytidine_deaminase-like"/>
</dbReference>
<evidence type="ECO:0000313" key="14">
    <source>
        <dbReference type="EMBL" id="HJA79355.1"/>
    </source>
</evidence>
<protein>
    <recommendedName>
        <fullName evidence="9">Riboflavin biosynthesis protein RibD</fullName>
    </recommendedName>
    <domain>
        <recommendedName>
            <fullName evidence="9">Diaminohydroxyphosphoribosylaminopyrimidine deaminase</fullName>
            <shortName evidence="9">DRAP deaminase</shortName>
            <ecNumber evidence="9">3.5.4.26</ecNumber>
        </recommendedName>
        <alternativeName>
            <fullName evidence="9">Riboflavin-specific deaminase</fullName>
        </alternativeName>
    </domain>
    <domain>
        <recommendedName>
            <fullName evidence="9">5-amino-6-(5-phosphoribosylamino)uracil reductase</fullName>
            <ecNumber evidence="9">1.1.1.193</ecNumber>
        </recommendedName>
        <alternativeName>
            <fullName evidence="9">HTP reductase</fullName>
        </alternativeName>
    </domain>
</protein>
<feature type="binding site" evidence="11">
    <location>
        <position position="235"/>
    </location>
    <ligand>
        <name>NADP(+)</name>
        <dbReference type="ChEBI" id="CHEBI:58349"/>
    </ligand>
</feature>
<gene>
    <name evidence="14" type="primary">ribD</name>
    <name evidence="14" type="ORF">H9784_07305</name>
</gene>
<dbReference type="AlphaFoldDB" id="A0A9D2HLZ2"/>
<dbReference type="NCBIfam" id="TIGR00227">
    <property type="entry name" value="ribD_Cterm"/>
    <property type="match status" value="1"/>
</dbReference>
<evidence type="ECO:0000256" key="12">
    <source>
        <dbReference type="PIRSR" id="PIRSR006769-3"/>
    </source>
</evidence>
<dbReference type="CDD" id="cd01284">
    <property type="entry name" value="Riboflavin_deaminase-reductase"/>
    <property type="match status" value="1"/>
</dbReference>
<reference evidence="14" key="2">
    <citation type="submission" date="2021-04" db="EMBL/GenBank/DDBJ databases">
        <authorList>
            <person name="Gilroy R."/>
        </authorList>
    </citation>
    <scope>NUCLEOTIDE SEQUENCE</scope>
    <source>
        <strain evidence="14">5032</strain>
    </source>
</reference>
<comment type="similarity">
    <text evidence="4 9">In the N-terminal section; belongs to the cytidine and deoxycytidylate deaminase family.</text>
</comment>
<dbReference type="SUPFAM" id="SSF53597">
    <property type="entry name" value="Dihydrofolate reductase-like"/>
    <property type="match status" value="1"/>
</dbReference>
<dbReference type="Gene3D" id="3.40.140.10">
    <property type="entry name" value="Cytidine Deaminase, domain 2"/>
    <property type="match status" value="1"/>
</dbReference>
<evidence type="ECO:0000256" key="2">
    <source>
        <dbReference type="ARBA" id="ARBA00004882"/>
    </source>
</evidence>
<evidence type="ECO:0000256" key="5">
    <source>
        <dbReference type="ARBA" id="ARBA00007417"/>
    </source>
</evidence>
<reference evidence="14" key="1">
    <citation type="journal article" date="2021" name="PeerJ">
        <title>Extensive microbial diversity within the chicken gut microbiome revealed by metagenomics and culture.</title>
        <authorList>
            <person name="Gilroy R."/>
            <person name="Ravi A."/>
            <person name="Getino M."/>
            <person name="Pursley I."/>
            <person name="Horton D.L."/>
            <person name="Alikhan N.F."/>
            <person name="Baker D."/>
            <person name="Gharbi K."/>
            <person name="Hall N."/>
            <person name="Watson M."/>
            <person name="Adriaenssens E.M."/>
            <person name="Foster-Nyarko E."/>
            <person name="Jarju S."/>
            <person name="Secka A."/>
            <person name="Antonio M."/>
            <person name="Oren A."/>
            <person name="Chaudhuri R.R."/>
            <person name="La Ragione R."/>
            <person name="Hildebrand F."/>
            <person name="Pallen M.J."/>
        </authorList>
    </citation>
    <scope>NUCLEOTIDE SEQUENCE</scope>
    <source>
        <strain evidence="14">5032</strain>
    </source>
</reference>
<feature type="binding site" evidence="11">
    <location>
        <position position="190"/>
    </location>
    <ligand>
        <name>substrate</name>
    </ligand>
</feature>
<evidence type="ECO:0000256" key="6">
    <source>
        <dbReference type="ARBA" id="ARBA00022857"/>
    </source>
</evidence>
<dbReference type="EC" id="1.1.1.193" evidence="9"/>
<keyword evidence="6 9" id="KW-0521">NADP</keyword>
<dbReference type="PROSITE" id="PS51747">
    <property type="entry name" value="CYT_DCMP_DEAMINASES_2"/>
    <property type="match status" value="1"/>
</dbReference>
<evidence type="ECO:0000256" key="3">
    <source>
        <dbReference type="ARBA" id="ARBA00004910"/>
    </source>
</evidence>
<accession>A0A9D2HLZ2</accession>
<comment type="catalytic activity">
    <reaction evidence="9">
        <text>2,5-diamino-6-hydroxy-4-(5-phosphoribosylamino)-pyrimidine + H2O + H(+) = 5-amino-6-(5-phospho-D-ribosylamino)uracil + NH4(+)</text>
        <dbReference type="Rhea" id="RHEA:21868"/>
        <dbReference type="ChEBI" id="CHEBI:15377"/>
        <dbReference type="ChEBI" id="CHEBI:15378"/>
        <dbReference type="ChEBI" id="CHEBI:28938"/>
        <dbReference type="ChEBI" id="CHEBI:58453"/>
        <dbReference type="ChEBI" id="CHEBI:58614"/>
        <dbReference type="EC" id="3.5.4.26"/>
    </reaction>
</comment>
<keyword evidence="7 9" id="KW-0560">Oxidoreductase</keyword>
<dbReference type="Pfam" id="PF00383">
    <property type="entry name" value="dCMP_cyt_deam_1"/>
    <property type="match status" value="1"/>
</dbReference>
<dbReference type="Pfam" id="PF01872">
    <property type="entry name" value="RibD_C"/>
    <property type="match status" value="1"/>
</dbReference>
<comment type="caution">
    <text evidence="14">The sequence shown here is derived from an EMBL/GenBank/DDBJ whole genome shotgun (WGS) entry which is preliminary data.</text>
</comment>
<proteinExistence type="inferred from homology"/>
<comment type="cofactor">
    <cofactor evidence="9 12">
        <name>Zn(2+)</name>
        <dbReference type="ChEBI" id="CHEBI:29105"/>
    </cofactor>
    <text evidence="9 12">Binds 1 zinc ion.</text>
</comment>
<dbReference type="InterPro" id="IPR011549">
    <property type="entry name" value="RibD_C"/>
</dbReference>
<dbReference type="PIRSF" id="PIRSF006769">
    <property type="entry name" value="RibD"/>
    <property type="match status" value="1"/>
</dbReference>
<comment type="pathway">
    <text evidence="3 9">Cofactor biosynthesis; riboflavin biosynthesis; 5-amino-6-(D-ribitylamino)uracil from GTP: step 3/4.</text>
</comment>
<evidence type="ECO:0000256" key="9">
    <source>
        <dbReference type="PIRNR" id="PIRNR006769"/>
    </source>
</evidence>
<dbReference type="GO" id="GO:0008703">
    <property type="term" value="F:5-amino-6-(5-phosphoribosylamino)uracil reductase activity"/>
    <property type="evidence" value="ECO:0007669"/>
    <property type="project" value="UniProtKB-EC"/>
</dbReference>
<evidence type="ECO:0000256" key="7">
    <source>
        <dbReference type="ARBA" id="ARBA00023002"/>
    </source>
</evidence>
<dbReference type="InterPro" id="IPR050765">
    <property type="entry name" value="Riboflavin_Biosynth_HTPR"/>
</dbReference>
<evidence type="ECO:0000256" key="11">
    <source>
        <dbReference type="PIRSR" id="PIRSR006769-2"/>
    </source>
</evidence>
<dbReference type="InterPro" id="IPR002734">
    <property type="entry name" value="RibDG_C"/>
</dbReference>
<dbReference type="EC" id="3.5.4.26" evidence="9"/>
<keyword evidence="9 14" id="KW-0378">Hydrolase</keyword>
<feature type="binding site" evidence="11">
    <location>
        <position position="214"/>
    </location>
    <ligand>
        <name>substrate</name>
    </ligand>
</feature>
<evidence type="ECO:0000256" key="8">
    <source>
        <dbReference type="ARBA" id="ARBA00023268"/>
    </source>
</evidence>
<feature type="binding site" evidence="11">
    <location>
        <position position="206"/>
    </location>
    <ligand>
        <name>substrate</name>
    </ligand>
</feature>
<dbReference type="GO" id="GO:0009231">
    <property type="term" value="P:riboflavin biosynthetic process"/>
    <property type="evidence" value="ECO:0007669"/>
    <property type="project" value="UniProtKB-KW"/>
</dbReference>
<dbReference type="NCBIfam" id="TIGR00326">
    <property type="entry name" value="eubact_ribD"/>
    <property type="match status" value="1"/>
</dbReference>
<evidence type="ECO:0000256" key="1">
    <source>
        <dbReference type="ARBA" id="ARBA00002151"/>
    </source>
</evidence>
<dbReference type="PANTHER" id="PTHR38011">
    <property type="entry name" value="DIHYDROFOLATE REDUCTASE FAMILY PROTEIN (AFU_ORTHOLOGUE AFUA_8G06820)"/>
    <property type="match status" value="1"/>
</dbReference>
<feature type="binding site" evidence="11">
    <location>
        <position position="310"/>
    </location>
    <ligand>
        <name>substrate</name>
    </ligand>
</feature>
<organism evidence="14 15">
    <name type="scientific">Candidatus Desulfovibrio intestinavium</name>
    <dbReference type="NCBI Taxonomy" id="2838534"/>
    <lineage>
        <taxon>Bacteria</taxon>
        <taxon>Pseudomonadati</taxon>
        <taxon>Thermodesulfobacteriota</taxon>
        <taxon>Desulfovibrionia</taxon>
        <taxon>Desulfovibrionales</taxon>
        <taxon>Desulfovibrionaceae</taxon>
        <taxon>Desulfovibrio</taxon>
    </lineage>
</organism>
<dbReference type="GO" id="GO:0046872">
    <property type="term" value="F:metal ion binding"/>
    <property type="evidence" value="ECO:0007669"/>
    <property type="project" value="UniProtKB-KW"/>
</dbReference>
<dbReference type="SUPFAM" id="SSF53927">
    <property type="entry name" value="Cytidine deaminase-like"/>
    <property type="match status" value="1"/>
</dbReference>
<feature type="binding site" evidence="11">
    <location>
        <position position="160"/>
    </location>
    <ligand>
        <name>NADP(+)</name>
        <dbReference type="ChEBI" id="CHEBI:58349"/>
    </ligand>
</feature>
<dbReference type="GO" id="GO:0050661">
    <property type="term" value="F:NADP binding"/>
    <property type="evidence" value="ECO:0007669"/>
    <property type="project" value="InterPro"/>
</dbReference>
<dbReference type="PANTHER" id="PTHR38011:SF7">
    <property type="entry name" value="2,5-DIAMINO-6-RIBOSYLAMINO-4(3H)-PYRIMIDINONE 5'-PHOSPHATE REDUCTASE"/>
    <property type="match status" value="1"/>
</dbReference>
<comment type="catalytic activity">
    <reaction evidence="9">
        <text>5-amino-6-(5-phospho-D-ribitylamino)uracil + NADP(+) = 5-amino-6-(5-phospho-D-ribosylamino)uracil + NADPH + H(+)</text>
        <dbReference type="Rhea" id="RHEA:17845"/>
        <dbReference type="ChEBI" id="CHEBI:15378"/>
        <dbReference type="ChEBI" id="CHEBI:57783"/>
        <dbReference type="ChEBI" id="CHEBI:58349"/>
        <dbReference type="ChEBI" id="CHEBI:58421"/>
        <dbReference type="ChEBI" id="CHEBI:58453"/>
        <dbReference type="EC" id="1.1.1.193"/>
    </reaction>
</comment>
<feature type="binding site" evidence="11">
    <location>
        <position position="176"/>
    </location>
    <ligand>
        <name>NADP(+)</name>
        <dbReference type="ChEBI" id="CHEBI:58349"/>
    </ligand>
</feature>
<dbReference type="EMBL" id="DWZD01000040">
    <property type="protein sequence ID" value="HJA79355.1"/>
    <property type="molecule type" value="Genomic_DNA"/>
</dbReference>
<feature type="domain" description="CMP/dCMP-type deaminase" evidence="13">
    <location>
        <begin position="5"/>
        <end position="119"/>
    </location>
</feature>